<evidence type="ECO:0000259" key="8">
    <source>
        <dbReference type="Pfam" id="PF00590"/>
    </source>
</evidence>
<accession>A0AAV3X8B5</accession>
<dbReference type="Gene3D" id="3.40.1010.10">
    <property type="entry name" value="Cobalt-precorrin-4 Transmethylase, Domain 1"/>
    <property type="match status" value="1"/>
</dbReference>
<dbReference type="PIRSF" id="PIRSF036427">
    <property type="entry name" value="Precrrn-2_mtase"/>
    <property type="match status" value="1"/>
</dbReference>
<proteinExistence type="inferred from homology"/>
<dbReference type="Pfam" id="PF00590">
    <property type="entry name" value="TP_methylase"/>
    <property type="match status" value="1"/>
</dbReference>
<dbReference type="GO" id="GO:0032259">
    <property type="term" value="P:methylation"/>
    <property type="evidence" value="ECO:0007669"/>
    <property type="project" value="UniProtKB-KW"/>
</dbReference>
<dbReference type="GO" id="GO:0030788">
    <property type="term" value="F:precorrin-2 C20-methyltransferase activity"/>
    <property type="evidence" value="ECO:0007669"/>
    <property type="project" value="InterPro"/>
</dbReference>
<organism evidence="9 10">
    <name type="scientific">Microseira wollei NIES-4236</name>
    <dbReference type="NCBI Taxonomy" id="2530354"/>
    <lineage>
        <taxon>Bacteria</taxon>
        <taxon>Bacillati</taxon>
        <taxon>Cyanobacteriota</taxon>
        <taxon>Cyanophyceae</taxon>
        <taxon>Oscillatoriophycideae</taxon>
        <taxon>Aerosakkonematales</taxon>
        <taxon>Aerosakkonemataceae</taxon>
        <taxon>Microseira</taxon>
    </lineage>
</organism>
<evidence type="ECO:0000256" key="7">
    <source>
        <dbReference type="PIRNR" id="PIRNR036427"/>
    </source>
</evidence>
<sequence>MVNPGVTNPQIYPLSLPRLLALNLGTHANTLSDRNVSNQVKTGILYGISVGPGDPELISLKGLRLLQSVPVVAFPAGVRGNPGMAEQIVAQWLNSTQVQLALTFPYVQDDAVLSSAWQVAAEQVWQYLEQGQDVAFACEGDASFYSTFTYLAQTLQLLHPEVKVQVVPGICSPMAAAAVLGLPLTMRGQRLAVLPAIYTVGELEAVLDWADVVVLLKVSSVYEQVWQVLQRRNLLNSSYVVERATLPNQAIYTNLCERPNLQLPYFSLLLIQVRSTNFRF</sequence>
<keyword evidence="4" id="KW-0489">Methyltransferase</keyword>
<dbReference type="NCBIfam" id="TIGR01467">
    <property type="entry name" value="cobI_cbiL"/>
    <property type="match status" value="1"/>
</dbReference>
<dbReference type="InterPro" id="IPR012382">
    <property type="entry name" value="CobI/CbiL"/>
</dbReference>
<evidence type="ECO:0000313" key="10">
    <source>
        <dbReference type="Proteomes" id="UP001050975"/>
    </source>
</evidence>
<gene>
    <name evidence="9" type="ORF">MiSe_16330</name>
</gene>
<dbReference type="InterPro" id="IPR014776">
    <property type="entry name" value="4pyrrole_Mease_sub2"/>
</dbReference>
<protein>
    <submittedName>
        <fullName evidence="9">Precorrin-2 C20-methyltransferase</fullName>
    </submittedName>
</protein>
<dbReference type="EMBL" id="BLAY01000019">
    <property type="protein sequence ID" value="GET36881.1"/>
    <property type="molecule type" value="Genomic_DNA"/>
</dbReference>
<comment type="similarity">
    <text evidence="2 7">Belongs to the precorrin methyltransferase family.</text>
</comment>
<dbReference type="InterPro" id="IPR000878">
    <property type="entry name" value="4pyrrol_Mease"/>
</dbReference>
<dbReference type="GO" id="GO:0009236">
    <property type="term" value="P:cobalamin biosynthetic process"/>
    <property type="evidence" value="ECO:0007669"/>
    <property type="project" value="UniProtKB-UniRule"/>
</dbReference>
<evidence type="ECO:0000256" key="6">
    <source>
        <dbReference type="ARBA" id="ARBA00022691"/>
    </source>
</evidence>
<dbReference type="PANTHER" id="PTHR43467">
    <property type="entry name" value="COBALT-PRECORRIN-2 C(20)-METHYLTRANSFERASE"/>
    <property type="match status" value="1"/>
</dbReference>
<dbReference type="CDD" id="cd11645">
    <property type="entry name" value="Precorrin_2_C20_MT"/>
    <property type="match status" value="1"/>
</dbReference>
<comment type="pathway">
    <text evidence="1">Cofactor biosynthesis; adenosylcobalamin biosynthesis.</text>
</comment>
<evidence type="ECO:0000256" key="3">
    <source>
        <dbReference type="ARBA" id="ARBA00022573"/>
    </source>
</evidence>
<evidence type="ECO:0000256" key="1">
    <source>
        <dbReference type="ARBA" id="ARBA00004953"/>
    </source>
</evidence>
<dbReference type="Proteomes" id="UP001050975">
    <property type="component" value="Unassembled WGS sequence"/>
</dbReference>
<keyword evidence="3" id="KW-0169">Cobalamin biosynthesis</keyword>
<comment type="caution">
    <text evidence="9">The sequence shown here is derived from an EMBL/GenBank/DDBJ whole genome shotgun (WGS) entry which is preliminary data.</text>
</comment>
<evidence type="ECO:0000313" key="9">
    <source>
        <dbReference type="EMBL" id="GET36881.1"/>
    </source>
</evidence>
<dbReference type="InterPro" id="IPR006364">
    <property type="entry name" value="CobI/CbiL/CobIJ_dom"/>
</dbReference>
<name>A0AAV3X8B5_9CYAN</name>
<reference evidence="9" key="1">
    <citation type="submission" date="2019-10" db="EMBL/GenBank/DDBJ databases">
        <title>Draft genome sequece of Microseira wollei NIES-4236.</title>
        <authorList>
            <person name="Yamaguchi H."/>
            <person name="Suzuki S."/>
            <person name="Kawachi M."/>
        </authorList>
    </citation>
    <scope>NUCLEOTIDE SEQUENCE</scope>
    <source>
        <strain evidence="9">NIES-4236</strain>
    </source>
</reference>
<evidence type="ECO:0000256" key="4">
    <source>
        <dbReference type="ARBA" id="ARBA00022603"/>
    </source>
</evidence>
<dbReference type="PANTHER" id="PTHR43467:SF2">
    <property type="entry name" value="COBALT-PRECORRIN-2 C(20)-METHYLTRANSFERASE"/>
    <property type="match status" value="1"/>
</dbReference>
<dbReference type="NCBIfam" id="NF004614">
    <property type="entry name" value="PRK05948.1"/>
    <property type="match status" value="1"/>
</dbReference>
<dbReference type="SUPFAM" id="SSF53790">
    <property type="entry name" value="Tetrapyrrole methylase"/>
    <property type="match status" value="1"/>
</dbReference>
<keyword evidence="10" id="KW-1185">Reference proteome</keyword>
<keyword evidence="6" id="KW-0949">S-adenosyl-L-methionine</keyword>
<evidence type="ECO:0000256" key="5">
    <source>
        <dbReference type="ARBA" id="ARBA00022679"/>
    </source>
</evidence>
<dbReference type="InterPro" id="IPR014777">
    <property type="entry name" value="4pyrrole_Mease_sub1"/>
</dbReference>
<dbReference type="InterPro" id="IPR035996">
    <property type="entry name" value="4pyrrol_Methylase_sf"/>
</dbReference>
<keyword evidence="5" id="KW-0808">Transferase</keyword>
<dbReference type="AlphaFoldDB" id="A0AAV3X8B5"/>
<dbReference type="Gene3D" id="3.30.950.10">
    <property type="entry name" value="Methyltransferase, Cobalt-precorrin-4 Transmethylase, Domain 2"/>
    <property type="match status" value="1"/>
</dbReference>
<feature type="domain" description="Tetrapyrrole methylase" evidence="8">
    <location>
        <begin position="45"/>
        <end position="254"/>
    </location>
</feature>
<evidence type="ECO:0000256" key="2">
    <source>
        <dbReference type="ARBA" id="ARBA00005879"/>
    </source>
</evidence>